<evidence type="ECO:0000256" key="3">
    <source>
        <dbReference type="ARBA" id="ARBA00023237"/>
    </source>
</evidence>
<organism evidence="7 8">
    <name type="scientific">Lacinutrix iliipiscaria</name>
    <dbReference type="NCBI Taxonomy" id="1230532"/>
    <lineage>
        <taxon>Bacteria</taxon>
        <taxon>Pseudomonadati</taxon>
        <taxon>Bacteroidota</taxon>
        <taxon>Flavobacteriia</taxon>
        <taxon>Flavobacteriales</taxon>
        <taxon>Flavobacteriaceae</taxon>
        <taxon>Lacinutrix</taxon>
    </lineage>
</organism>
<protein>
    <submittedName>
        <fullName evidence="7">OmpA family protein</fullName>
    </submittedName>
</protein>
<proteinExistence type="predicted"/>
<dbReference type="InterPro" id="IPR006665">
    <property type="entry name" value="OmpA-like"/>
</dbReference>
<evidence type="ECO:0000256" key="1">
    <source>
        <dbReference type="ARBA" id="ARBA00004442"/>
    </source>
</evidence>
<evidence type="ECO:0000313" key="8">
    <source>
        <dbReference type="Proteomes" id="UP001597533"/>
    </source>
</evidence>
<dbReference type="SUPFAM" id="SSF103088">
    <property type="entry name" value="OmpA-like"/>
    <property type="match status" value="1"/>
</dbReference>
<dbReference type="CDD" id="cd07185">
    <property type="entry name" value="OmpA_C-like"/>
    <property type="match status" value="1"/>
</dbReference>
<reference evidence="8" key="1">
    <citation type="journal article" date="2019" name="Int. J. Syst. Evol. Microbiol.">
        <title>The Global Catalogue of Microorganisms (GCM) 10K type strain sequencing project: providing services to taxonomists for standard genome sequencing and annotation.</title>
        <authorList>
            <consortium name="The Broad Institute Genomics Platform"/>
            <consortium name="The Broad Institute Genome Sequencing Center for Infectious Disease"/>
            <person name="Wu L."/>
            <person name="Ma J."/>
        </authorList>
    </citation>
    <scope>NUCLEOTIDE SEQUENCE [LARGE SCALE GENOMIC DNA]</scope>
    <source>
        <strain evidence="8">KCTC 32141</strain>
    </source>
</reference>
<name>A0ABW5WS17_9FLAO</name>
<dbReference type="PANTHER" id="PTHR30329">
    <property type="entry name" value="STATOR ELEMENT OF FLAGELLAR MOTOR COMPLEX"/>
    <property type="match status" value="1"/>
</dbReference>
<dbReference type="PROSITE" id="PS51123">
    <property type="entry name" value="OMPA_2"/>
    <property type="match status" value="1"/>
</dbReference>
<dbReference type="InterPro" id="IPR008969">
    <property type="entry name" value="CarboxyPept-like_regulatory"/>
</dbReference>
<dbReference type="Gene3D" id="2.60.40.1120">
    <property type="entry name" value="Carboxypeptidase-like, regulatory domain"/>
    <property type="match status" value="1"/>
</dbReference>
<comment type="caution">
    <text evidence="7">The sequence shown here is derived from an EMBL/GenBank/DDBJ whole genome shotgun (WGS) entry which is preliminary data.</text>
</comment>
<keyword evidence="8" id="KW-1185">Reference proteome</keyword>
<dbReference type="InterPro" id="IPR050330">
    <property type="entry name" value="Bact_OuterMem_StrucFunc"/>
</dbReference>
<dbReference type="Gene3D" id="2.120.10.30">
    <property type="entry name" value="TolB, C-terminal domain"/>
    <property type="match status" value="1"/>
</dbReference>
<evidence type="ECO:0000256" key="5">
    <source>
        <dbReference type="SAM" id="SignalP"/>
    </source>
</evidence>
<dbReference type="PRINTS" id="PR01021">
    <property type="entry name" value="OMPADOMAIN"/>
</dbReference>
<keyword evidence="3" id="KW-0998">Cell outer membrane</keyword>
<dbReference type="Gene3D" id="3.30.1330.60">
    <property type="entry name" value="OmpA-like domain"/>
    <property type="match status" value="1"/>
</dbReference>
<dbReference type="Proteomes" id="UP001597533">
    <property type="component" value="Unassembled WGS sequence"/>
</dbReference>
<dbReference type="Pfam" id="PF07676">
    <property type="entry name" value="PD40"/>
    <property type="match status" value="3"/>
</dbReference>
<dbReference type="InterPro" id="IPR011042">
    <property type="entry name" value="6-blade_b-propeller_TolB-like"/>
</dbReference>
<dbReference type="RefSeq" id="WP_183489513.1">
    <property type="nucleotide sequence ID" value="NZ_JBHUOV010000015.1"/>
</dbReference>
<dbReference type="Pfam" id="PF00691">
    <property type="entry name" value="OmpA"/>
    <property type="match status" value="1"/>
</dbReference>
<keyword evidence="5" id="KW-0732">Signal</keyword>
<evidence type="ECO:0000259" key="6">
    <source>
        <dbReference type="PROSITE" id="PS51123"/>
    </source>
</evidence>
<feature type="signal peptide" evidence="5">
    <location>
        <begin position="1"/>
        <end position="19"/>
    </location>
</feature>
<dbReference type="InterPro" id="IPR011990">
    <property type="entry name" value="TPR-like_helical_dom_sf"/>
</dbReference>
<feature type="chain" id="PRO_5046480398" evidence="5">
    <location>
        <begin position="20"/>
        <end position="638"/>
    </location>
</feature>
<feature type="domain" description="OmpA-like" evidence="6">
    <location>
        <begin position="516"/>
        <end position="637"/>
    </location>
</feature>
<comment type="subcellular location">
    <subcellularLocation>
        <location evidence="1">Cell outer membrane</location>
    </subcellularLocation>
</comment>
<evidence type="ECO:0000256" key="2">
    <source>
        <dbReference type="ARBA" id="ARBA00023136"/>
    </source>
</evidence>
<dbReference type="EMBL" id="JBHUOV010000015">
    <property type="protein sequence ID" value="MFD2824774.1"/>
    <property type="molecule type" value="Genomic_DNA"/>
</dbReference>
<accession>A0ABW5WS17</accession>
<dbReference type="InterPro" id="IPR036737">
    <property type="entry name" value="OmpA-like_sf"/>
</dbReference>
<dbReference type="SUPFAM" id="SSF48452">
    <property type="entry name" value="TPR-like"/>
    <property type="match status" value="1"/>
</dbReference>
<gene>
    <name evidence="7" type="ORF">ACFS5M_13915</name>
</gene>
<dbReference type="SUPFAM" id="SSF82171">
    <property type="entry name" value="DPP6 N-terminal domain-like"/>
    <property type="match status" value="1"/>
</dbReference>
<dbReference type="InterPro" id="IPR011659">
    <property type="entry name" value="WD40"/>
</dbReference>
<dbReference type="InterPro" id="IPR006664">
    <property type="entry name" value="OMP_bac"/>
</dbReference>
<dbReference type="SUPFAM" id="SSF49464">
    <property type="entry name" value="Carboxypeptidase regulatory domain-like"/>
    <property type="match status" value="1"/>
</dbReference>
<keyword evidence="2 4" id="KW-0472">Membrane</keyword>
<dbReference type="PANTHER" id="PTHR30329:SF21">
    <property type="entry name" value="LIPOPROTEIN YIAD-RELATED"/>
    <property type="match status" value="1"/>
</dbReference>
<evidence type="ECO:0000256" key="4">
    <source>
        <dbReference type="PROSITE-ProRule" id="PRU00473"/>
    </source>
</evidence>
<sequence>MKTKVILLIIALSTTALFSQENIADKYFRDYAYIKASELYEAAVTKGDSSEHVLTRLGDCYYNNSNSEKAALWYGKAVNKYKKINPEYIYKYIQSLRSIGDYEAANTWLTKFKELQTNDKRAEEFEVMDLSKYEELSSTEGKYIKFSAVGINTEYSEFGGYVHDGKYYFASTKISDENGKAKVYKWNEEPFLDIFVADINEGDEAEIENAKSISDEINTEFHEATVAITEDGQTIYFTRDNINKRNKLASDKDGTTHLKLYSASRSGESWKDVVELPFNDKVHSTGHPALSVDNKTLYFVSDREGGLGETDIYSVEIKGDGEYGEPQNLGPKINTPGREMFPFVAKDSTLYFSSDGHINLGLLDVFKSNIIKDENANPENLGAPFNSRFDDFAFFIDSEKDTGFISSNRADGSGGDDIYQFSSFKCKQSIKGVVKDKISLLPLPEATVKLLDENGKVLEEITANELGEYKFDVDCEKKYILIGSKEDYRDDQKEIETSNVADEEQVQDLILTPFIVNNEIVINPIFFDYDKSNIRTDAAYELENIVTIMNNHPKMIIKIEAHTDSRGRDAYNEKLSDKRAKSTRDYIISRGISANRLESAIGYGEKQLLNECSNGVKCSEAKHQENRRSKFIITNDYR</sequence>
<evidence type="ECO:0000313" key="7">
    <source>
        <dbReference type="EMBL" id="MFD2824774.1"/>
    </source>
</evidence>
<dbReference type="Gene3D" id="1.25.40.10">
    <property type="entry name" value="Tetratricopeptide repeat domain"/>
    <property type="match status" value="1"/>
</dbReference>